<feature type="region of interest" description="Disordered" evidence="1">
    <location>
        <begin position="532"/>
        <end position="556"/>
    </location>
</feature>
<protein>
    <submittedName>
        <fullName evidence="2">DNA GYRASE B3</fullName>
    </submittedName>
</protein>
<feature type="region of interest" description="Disordered" evidence="1">
    <location>
        <begin position="76"/>
        <end position="95"/>
    </location>
</feature>
<evidence type="ECO:0000313" key="2">
    <source>
        <dbReference type="EMBL" id="BBH06240.1"/>
    </source>
</evidence>
<dbReference type="AlphaFoldDB" id="A0A4Y1RPR5"/>
<dbReference type="EMBL" id="AP019302">
    <property type="protein sequence ID" value="BBH06240.1"/>
    <property type="molecule type" value="Genomic_DNA"/>
</dbReference>
<accession>A0A4Y1RPR5</accession>
<dbReference type="PANTHER" id="PTHR46872:SF10">
    <property type="entry name" value="MYB-LIKE DOMAIN-CONTAINING PROTEIN"/>
    <property type="match status" value="1"/>
</dbReference>
<sequence length="556" mass="62201">MEYHPVKTLYPKISPNPSPYPIYIFIPDSLGSKPHKYPKPGPEVQTRIHEFQSSNSSYSAIPKDLKDNFAKMTLLRSPSGRDNQESAKKPSFPLADQLQKRKSPFGFYTDSDMLVWLKGLALDPCDRKASPDSAQQLWKQSLKVRKLLLLGNVVCPRRKRKLHQFLNSSKFAGASGLATEKSDVHTVKKMGRVHSVSCVTNTNANSEIFEPLLLCNSRSSGSLLTFEDEDQHKPGYTDLAIMDVENIGPYCKDNSASPLIDTDESNNGLNTLSPKNLNFCDATNVNLNDTAESSDSSSLDENSSELECALRSLVSSDDYLPRSIPVREIDGSAHHSDPLRSKEQNSKVREAVKIMFSDGGVLRAVVPIGPGFQVEVPEWTGPVDRKNLYGSDGDSKVSRWLGKRTWPIKGKSAGTAVKELGKGRSDSCSCVSPGSVGCVKHHIHEARLCLQYEIGPAFRSWKFDEMGEFVSASWTSSEQRSFESLVRMNPLSNEASFWRTAFKRFPSKCRKSILNYYYNVFIPRRMSIQTRSSRDEIDSDDDQTKEEQLTGCKSRR</sequence>
<dbReference type="PANTHER" id="PTHR46872">
    <property type="entry name" value="DNA BINDING PROTEIN"/>
    <property type="match status" value="1"/>
</dbReference>
<reference evidence="2" key="1">
    <citation type="journal article" date="2019" name="Science">
        <title>Mutation of a bHLH transcription factor allowed almond domestication.</title>
        <authorList>
            <person name="Sanchez-Perez R."/>
            <person name="Pavan S."/>
            <person name="Mazzeo R."/>
            <person name="Moldovan C."/>
            <person name="Aiese Cigliano R."/>
            <person name="Del Cueto J."/>
            <person name="Ricciardi F."/>
            <person name="Lotti C."/>
            <person name="Ricciardi L."/>
            <person name="Dicenta F."/>
            <person name="Lopez-Marques R.L."/>
            <person name="Lindberg Moller B."/>
        </authorList>
    </citation>
    <scope>NUCLEOTIDE SEQUENCE</scope>
</reference>
<proteinExistence type="predicted"/>
<name>A0A4Y1RPR5_PRUDU</name>
<organism evidence="2">
    <name type="scientific">Prunus dulcis</name>
    <name type="common">Almond</name>
    <name type="synonym">Amygdalus dulcis</name>
    <dbReference type="NCBI Taxonomy" id="3755"/>
    <lineage>
        <taxon>Eukaryota</taxon>
        <taxon>Viridiplantae</taxon>
        <taxon>Streptophyta</taxon>
        <taxon>Embryophyta</taxon>
        <taxon>Tracheophyta</taxon>
        <taxon>Spermatophyta</taxon>
        <taxon>Magnoliopsida</taxon>
        <taxon>eudicotyledons</taxon>
        <taxon>Gunneridae</taxon>
        <taxon>Pentapetalae</taxon>
        <taxon>rosids</taxon>
        <taxon>fabids</taxon>
        <taxon>Rosales</taxon>
        <taxon>Rosaceae</taxon>
        <taxon>Amygdaloideae</taxon>
        <taxon>Amygdaleae</taxon>
        <taxon>Prunus</taxon>
    </lineage>
</organism>
<evidence type="ECO:0000256" key="1">
    <source>
        <dbReference type="SAM" id="MobiDB-lite"/>
    </source>
</evidence>
<gene>
    <name evidence="2" type="ORF">Prudu_017827</name>
</gene>